<protein>
    <submittedName>
        <fullName evidence="2">Uncharacterized protein</fullName>
    </submittedName>
</protein>
<proteinExistence type="predicted"/>
<comment type="caution">
    <text evidence="2">The sequence shown here is derived from an EMBL/GenBank/DDBJ whole genome shotgun (WGS) entry which is preliminary data.</text>
</comment>
<keyword evidence="3" id="KW-1185">Reference proteome</keyword>
<name>A0ABS3MW01_9BRAD</name>
<sequence>MDEKEKASDVTTQQDGSVPPGDGGGGTANSPPVNGRPANVADLVMGVKLDHDWFAANRKGNRFYVVNLSTVIAAINLQPTKSSLYFQRANDLIEKNTSRRRSVF</sequence>
<accession>A0ABS3MW01</accession>
<dbReference type="EMBL" id="JAGEPA010000002">
    <property type="protein sequence ID" value="MBO1435577.1"/>
    <property type="molecule type" value="Genomic_DNA"/>
</dbReference>
<reference evidence="2" key="1">
    <citation type="journal article" date="2021" name="Int. J. Syst. Evol. Microbiol.">
        <title>Bradyrhizobium septentrionale sp. nov. (sv. septentrionale) and Bradyrhizobium quebecense sp. nov. (sv. septentrionale) associated with legumes native to Canada possess rearranged symbiosis genes and numerous insertion sequences.</title>
        <authorList>
            <person name="Bromfield E.S.P."/>
            <person name="Cloutier S."/>
        </authorList>
    </citation>
    <scope>NUCLEOTIDE SEQUENCE</scope>
    <source>
        <strain evidence="2">12S5</strain>
    </source>
</reference>
<dbReference type="RefSeq" id="WP_207841123.1">
    <property type="nucleotide sequence ID" value="NZ_CP088283.1"/>
</dbReference>
<gene>
    <name evidence="2" type="ORF">J4P68_40755</name>
</gene>
<organism evidence="2 3">
    <name type="scientific">Bradyrhizobium quebecense</name>
    <dbReference type="NCBI Taxonomy" id="2748629"/>
    <lineage>
        <taxon>Bacteria</taxon>
        <taxon>Pseudomonadati</taxon>
        <taxon>Pseudomonadota</taxon>
        <taxon>Alphaproteobacteria</taxon>
        <taxon>Hyphomicrobiales</taxon>
        <taxon>Nitrobacteraceae</taxon>
        <taxon>Bradyrhizobium</taxon>
    </lineage>
</organism>
<evidence type="ECO:0000313" key="3">
    <source>
        <dbReference type="Proteomes" id="UP000692816"/>
    </source>
</evidence>
<feature type="region of interest" description="Disordered" evidence="1">
    <location>
        <begin position="1"/>
        <end position="37"/>
    </location>
</feature>
<evidence type="ECO:0000313" key="2">
    <source>
        <dbReference type="EMBL" id="MBO1435577.1"/>
    </source>
</evidence>
<dbReference type="Proteomes" id="UP000692816">
    <property type="component" value="Unassembled WGS sequence"/>
</dbReference>
<evidence type="ECO:0000256" key="1">
    <source>
        <dbReference type="SAM" id="MobiDB-lite"/>
    </source>
</evidence>